<evidence type="ECO:0000256" key="1">
    <source>
        <dbReference type="SAM" id="MobiDB-lite"/>
    </source>
</evidence>
<dbReference type="EMBL" id="VIEB01000103">
    <property type="protein sequence ID" value="TQE06447.1"/>
    <property type="molecule type" value="Genomic_DNA"/>
</dbReference>
<gene>
    <name evidence="2" type="ORF">C1H46_007946</name>
</gene>
<name>A0A540N5W5_MALBA</name>
<keyword evidence="3" id="KW-1185">Reference proteome</keyword>
<dbReference type="AlphaFoldDB" id="A0A540N5W5"/>
<dbReference type="Proteomes" id="UP000315295">
    <property type="component" value="Unassembled WGS sequence"/>
</dbReference>
<organism evidence="2 3">
    <name type="scientific">Malus baccata</name>
    <name type="common">Siberian crab apple</name>
    <name type="synonym">Pyrus baccata</name>
    <dbReference type="NCBI Taxonomy" id="106549"/>
    <lineage>
        <taxon>Eukaryota</taxon>
        <taxon>Viridiplantae</taxon>
        <taxon>Streptophyta</taxon>
        <taxon>Embryophyta</taxon>
        <taxon>Tracheophyta</taxon>
        <taxon>Spermatophyta</taxon>
        <taxon>Magnoliopsida</taxon>
        <taxon>eudicotyledons</taxon>
        <taxon>Gunneridae</taxon>
        <taxon>Pentapetalae</taxon>
        <taxon>rosids</taxon>
        <taxon>fabids</taxon>
        <taxon>Rosales</taxon>
        <taxon>Rosaceae</taxon>
        <taxon>Amygdaloideae</taxon>
        <taxon>Maleae</taxon>
        <taxon>Malus</taxon>
    </lineage>
</organism>
<evidence type="ECO:0000313" key="2">
    <source>
        <dbReference type="EMBL" id="TQE06447.1"/>
    </source>
</evidence>
<feature type="region of interest" description="Disordered" evidence="1">
    <location>
        <begin position="39"/>
        <end position="67"/>
    </location>
</feature>
<feature type="compositionally biased region" description="Polar residues" evidence="1">
    <location>
        <begin position="51"/>
        <end position="65"/>
    </location>
</feature>
<feature type="region of interest" description="Disordered" evidence="1">
    <location>
        <begin position="1"/>
        <end position="21"/>
    </location>
</feature>
<evidence type="ECO:0000313" key="3">
    <source>
        <dbReference type="Proteomes" id="UP000315295"/>
    </source>
</evidence>
<sequence length="170" mass="19206">MHGSSSRDDRQKREQRRQEKELAKFVQMHTLISLPCADARKQQQQLQQQQEESAPVSTELNSATTLADEDQRKALKFGFSSKGGATKSKVRVLIVTVHVKDEFDLRGRSRLVVLQRSRKSPWPKYLAMKAMKNSATVPAISSVPYKASVASLCNLCGLRHQLYAIVLHEM</sequence>
<accession>A0A540N5W5</accession>
<dbReference type="STRING" id="106549.A0A540N5W5"/>
<protein>
    <submittedName>
        <fullName evidence="2">Uncharacterized protein</fullName>
    </submittedName>
</protein>
<proteinExistence type="predicted"/>
<reference evidence="2 3" key="1">
    <citation type="journal article" date="2019" name="G3 (Bethesda)">
        <title>Sequencing of a Wild Apple (Malus baccata) Genome Unravels the Differences Between Cultivated and Wild Apple Species Regarding Disease Resistance and Cold Tolerance.</title>
        <authorList>
            <person name="Chen X."/>
        </authorList>
    </citation>
    <scope>NUCLEOTIDE SEQUENCE [LARGE SCALE GENOMIC DNA]</scope>
    <source>
        <strain evidence="3">cv. Shandingzi</strain>
        <tissue evidence="2">Leaves</tissue>
    </source>
</reference>
<dbReference type="PANTHER" id="PTHR47251">
    <property type="entry name" value="FINGER DOMAIN PROTEIN, PUTATIVE (AFU_ORTHOLOGUE AFUA_3G04180)-RELATED"/>
    <property type="match status" value="1"/>
</dbReference>
<comment type="caution">
    <text evidence="2">The sequence shown here is derived from an EMBL/GenBank/DDBJ whole genome shotgun (WGS) entry which is preliminary data.</text>
</comment>
<dbReference type="PANTHER" id="PTHR47251:SF1">
    <property type="entry name" value="FINGER DOMAIN PROTEIN, PUTATIVE (AFU_ORTHOLOGUE AFUA_3G04180)-RELATED"/>
    <property type="match status" value="1"/>
</dbReference>